<gene>
    <name evidence="3" type="ORF">ESW18_20960</name>
    <name evidence="2" type="ORF">LV84_00411</name>
</gene>
<feature type="signal peptide" evidence="1">
    <location>
        <begin position="1"/>
        <end position="22"/>
    </location>
</feature>
<dbReference type="AlphaFoldDB" id="A0A2W7TAE5"/>
<sequence>MKKLKLIALGAGIIGLSVFGMAYSGSSNADAQGIAKCNWNGSDCFDPISDAMCVCEGGPVED</sequence>
<dbReference type="RefSeq" id="WP_086503193.1">
    <property type="nucleotide sequence ID" value="NZ_MSSV01000028.1"/>
</dbReference>
<feature type="chain" id="PRO_5015952644" evidence="1">
    <location>
        <begin position="23"/>
        <end position="62"/>
    </location>
</feature>
<evidence type="ECO:0000313" key="3">
    <source>
        <dbReference type="EMBL" id="TXD75278.1"/>
    </source>
</evidence>
<protein>
    <submittedName>
        <fullName evidence="2">Uncharacterized protein</fullName>
    </submittedName>
</protein>
<evidence type="ECO:0000313" key="2">
    <source>
        <dbReference type="EMBL" id="PZX60142.1"/>
    </source>
</evidence>
<evidence type="ECO:0000313" key="5">
    <source>
        <dbReference type="Proteomes" id="UP000321927"/>
    </source>
</evidence>
<evidence type="ECO:0000313" key="4">
    <source>
        <dbReference type="Proteomes" id="UP000249115"/>
    </source>
</evidence>
<dbReference type="Proteomes" id="UP000321927">
    <property type="component" value="Unassembled WGS sequence"/>
</dbReference>
<keyword evidence="5" id="KW-1185">Reference proteome</keyword>
<dbReference type="Proteomes" id="UP000249115">
    <property type="component" value="Unassembled WGS sequence"/>
</dbReference>
<evidence type="ECO:0000256" key="1">
    <source>
        <dbReference type="SAM" id="SignalP"/>
    </source>
</evidence>
<reference evidence="2 4" key="1">
    <citation type="submission" date="2018-06" db="EMBL/GenBank/DDBJ databases">
        <title>Genomic Encyclopedia of Archaeal and Bacterial Type Strains, Phase II (KMG-II): from individual species to whole genera.</title>
        <authorList>
            <person name="Goeker M."/>
        </authorList>
    </citation>
    <scope>NUCLEOTIDE SEQUENCE [LARGE SCALE GENOMIC DNA]</scope>
    <source>
        <strain evidence="2 4">DSM 22686</strain>
    </source>
</reference>
<reference evidence="3 5" key="2">
    <citation type="submission" date="2019-08" db="EMBL/GenBank/DDBJ databases">
        <title>Genome of Algoriphagus ratkowskyi IC026.</title>
        <authorList>
            <person name="Bowman J.P."/>
        </authorList>
    </citation>
    <scope>NUCLEOTIDE SEQUENCE [LARGE SCALE GENOMIC DNA]</scope>
    <source>
        <strain evidence="3 5">IC026</strain>
    </source>
</reference>
<organism evidence="2 4">
    <name type="scientific">Algoriphagus ratkowskyi</name>
    <dbReference type="NCBI Taxonomy" id="57028"/>
    <lineage>
        <taxon>Bacteria</taxon>
        <taxon>Pseudomonadati</taxon>
        <taxon>Bacteroidota</taxon>
        <taxon>Cytophagia</taxon>
        <taxon>Cytophagales</taxon>
        <taxon>Cyclobacteriaceae</taxon>
        <taxon>Algoriphagus</taxon>
    </lineage>
</organism>
<keyword evidence="1" id="KW-0732">Signal</keyword>
<comment type="caution">
    <text evidence="2">The sequence shown here is derived from an EMBL/GenBank/DDBJ whole genome shotgun (WGS) entry which is preliminary data.</text>
</comment>
<dbReference type="OrthoDB" id="9892804at2"/>
<name>A0A2W7TAE5_9BACT</name>
<dbReference type="EMBL" id="QKZU01000002">
    <property type="protein sequence ID" value="PZX60142.1"/>
    <property type="molecule type" value="Genomic_DNA"/>
</dbReference>
<accession>A0A2W7TAE5</accession>
<proteinExistence type="predicted"/>
<dbReference type="EMBL" id="VORV01000039">
    <property type="protein sequence ID" value="TXD75278.1"/>
    <property type="molecule type" value="Genomic_DNA"/>
</dbReference>